<proteinExistence type="predicted"/>
<accession>A0AAW0GDA8</accession>
<keyword evidence="3" id="KW-1185">Reference proteome</keyword>
<feature type="compositionally biased region" description="Polar residues" evidence="1">
    <location>
        <begin position="171"/>
        <end position="181"/>
    </location>
</feature>
<reference evidence="2 3" key="1">
    <citation type="submission" date="2022-09" db="EMBL/GenBank/DDBJ databases">
        <authorList>
            <person name="Palmer J.M."/>
        </authorList>
    </citation>
    <scope>NUCLEOTIDE SEQUENCE [LARGE SCALE GENOMIC DNA]</scope>
    <source>
        <strain evidence="2 3">DSM 7382</strain>
    </source>
</reference>
<dbReference type="EMBL" id="JASBNA010000008">
    <property type="protein sequence ID" value="KAK7689329.1"/>
    <property type="molecule type" value="Genomic_DNA"/>
</dbReference>
<name>A0AAW0GDA8_9APHY</name>
<dbReference type="Proteomes" id="UP001385951">
    <property type="component" value="Unassembled WGS sequence"/>
</dbReference>
<feature type="compositionally biased region" description="Polar residues" evidence="1">
    <location>
        <begin position="249"/>
        <end position="271"/>
    </location>
</feature>
<feature type="region of interest" description="Disordered" evidence="1">
    <location>
        <begin position="249"/>
        <end position="277"/>
    </location>
</feature>
<feature type="region of interest" description="Disordered" evidence="1">
    <location>
        <begin position="160"/>
        <end position="210"/>
    </location>
</feature>
<organism evidence="2 3">
    <name type="scientific">Cerrena zonata</name>
    <dbReference type="NCBI Taxonomy" id="2478898"/>
    <lineage>
        <taxon>Eukaryota</taxon>
        <taxon>Fungi</taxon>
        <taxon>Dikarya</taxon>
        <taxon>Basidiomycota</taxon>
        <taxon>Agaricomycotina</taxon>
        <taxon>Agaricomycetes</taxon>
        <taxon>Polyporales</taxon>
        <taxon>Cerrenaceae</taxon>
        <taxon>Cerrena</taxon>
    </lineage>
</organism>
<comment type="caution">
    <text evidence="2">The sequence shown here is derived from an EMBL/GenBank/DDBJ whole genome shotgun (WGS) entry which is preliminary data.</text>
</comment>
<protein>
    <submittedName>
        <fullName evidence="2">Uncharacterized protein</fullName>
    </submittedName>
</protein>
<evidence type="ECO:0000256" key="1">
    <source>
        <dbReference type="SAM" id="MobiDB-lite"/>
    </source>
</evidence>
<evidence type="ECO:0000313" key="3">
    <source>
        <dbReference type="Proteomes" id="UP001385951"/>
    </source>
</evidence>
<gene>
    <name evidence="2" type="ORF">QCA50_007120</name>
</gene>
<dbReference type="AlphaFoldDB" id="A0AAW0GDA8"/>
<evidence type="ECO:0000313" key="2">
    <source>
        <dbReference type="EMBL" id="KAK7689329.1"/>
    </source>
</evidence>
<sequence length="447" mass="51248">MSFQTPPIPLSSLGREVGSLDPTQSSRLLSLPESRLVLASYHPRAGAASDTSNLESEILEYSSSRIVVELQPDGGAIWRPIPLAQNSTRIEDEGVWPRLISYCGSLVTFSLEQWEFYKLDPAYNCAINPESIPTITANLGFATGPEVDRSSQNMDVDEDIQPISDEGRPPQQKQCQDTPNLDTAGPNPFKKRQRTSRLSRGFGRNNFYSRYPTRANIRERMRRRERAYREKEGERMRNDLFEDFKKYNTTYGSGGPSRQSYSTYNPQTDTTPCADDPEDEIMRTAEWTSQRSLAEPESEAQPNWVTERLRSREIMRESWSRAPWNNTLAIERVEKLLSSQATLGDSVDDFKIPWPVLGRPLSYFIQDINPTWVQAFFDAVRQNPKYEDTEAVIKLIKKCILCFHDDKLINRLRAVDLEVDRELVREATKVVFLELQNQLAFQRSVDS</sequence>